<evidence type="ECO:0000313" key="4">
    <source>
        <dbReference type="EMBL" id="MBM7480867.1"/>
    </source>
</evidence>
<gene>
    <name evidence="4" type="ORF">JOD49_003787</name>
</gene>
<dbReference type="PANTHER" id="PTHR34512">
    <property type="entry name" value="CELL SURFACE PROTEIN"/>
    <property type="match status" value="1"/>
</dbReference>
<organism evidence="4 5">
    <name type="scientific">Oerskovia jenensis</name>
    <dbReference type="NCBI Taxonomy" id="162169"/>
    <lineage>
        <taxon>Bacteria</taxon>
        <taxon>Bacillati</taxon>
        <taxon>Actinomycetota</taxon>
        <taxon>Actinomycetes</taxon>
        <taxon>Micrococcales</taxon>
        <taxon>Cellulomonadaceae</taxon>
        <taxon>Oerskovia</taxon>
    </lineage>
</organism>
<keyword evidence="5" id="KW-1185">Reference proteome</keyword>
<evidence type="ECO:0000313" key="5">
    <source>
        <dbReference type="Proteomes" id="UP000698059"/>
    </source>
</evidence>
<accession>A0ABS2LKC7</accession>
<dbReference type="InterPro" id="IPR002372">
    <property type="entry name" value="PQQ_rpt_dom"/>
</dbReference>
<sequence length="523" mass="53903">MGRRARGTGGSRVRVLAIEEVDEDVLETSGPPARSEVPDGGASVPGPAGVGESHDSSGAGAPGDERAARRPWSRRSGLLVGAGAAVVALLVGGGVVRGELNESARVERVVAAGGVRPLGSGATVEWRIDPPRPAQEDFQGMRWVQPAVVDGTLVVPGDPVVGYDPVTGQERWRGTPQPSGAAERLTGCSGTGTWWAQEGPLVCTTSEIRAVPMTGGTFEHLVPVRLEVMVATTGEVTGSRAFDEGTQGAAVFDDGIATVRWGDEGQAVVDLEDMATGEPRWSREIAVERGSGADASYLGLQDGGSVLLVAVAGRLVTLDADGGTVDGAEEAWTVPLRDGRARVQHRDGGSTVLDRDGTELFRARGTVQEFETTDGAPPKVYFVTVGGGVMDESGEIAPARTTALDPATGRTLWSRDGVDTPVAQVGDVGVLSGAGRLWGVDLGSGERLWESSGVRTYTSSHTDGTDLYLVGTSASGGTSITAISLDSGHELWSSELEDSVISGMAVSGRLVVMSDDGGLLGIG</sequence>
<feature type="region of interest" description="Disordered" evidence="1">
    <location>
        <begin position="20"/>
        <end position="70"/>
    </location>
</feature>
<keyword evidence="2" id="KW-1133">Transmembrane helix</keyword>
<name>A0ABS2LKC7_9CELL</name>
<protein>
    <recommendedName>
        <fullName evidence="3">Pyrrolo-quinoline quinone repeat domain-containing protein</fullName>
    </recommendedName>
</protein>
<dbReference type="Pfam" id="PF13360">
    <property type="entry name" value="PQQ_2"/>
    <property type="match status" value="1"/>
</dbReference>
<feature type="transmembrane region" description="Helical" evidence="2">
    <location>
        <begin position="76"/>
        <end position="96"/>
    </location>
</feature>
<evidence type="ECO:0000256" key="2">
    <source>
        <dbReference type="SAM" id="Phobius"/>
    </source>
</evidence>
<evidence type="ECO:0000256" key="1">
    <source>
        <dbReference type="SAM" id="MobiDB-lite"/>
    </source>
</evidence>
<dbReference type="Proteomes" id="UP000698059">
    <property type="component" value="Unassembled WGS sequence"/>
</dbReference>
<reference evidence="4 5" key="1">
    <citation type="submission" date="2021-01" db="EMBL/GenBank/DDBJ databases">
        <title>Sequencing the genomes of 1000 actinobacteria strains.</title>
        <authorList>
            <person name="Klenk H.-P."/>
        </authorList>
    </citation>
    <scope>NUCLEOTIDE SEQUENCE [LARGE SCALE GENOMIC DNA]</scope>
    <source>
        <strain evidence="4 5">DSM 46000</strain>
    </source>
</reference>
<feature type="compositionally biased region" description="Low complexity" evidence="1">
    <location>
        <begin position="38"/>
        <end position="51"/>
    </location>
</feature>
<dbReference type="RefSeq" id="WP_205308564.1">
    <property type="nucleotide sequence ID" value="NZ_BAAAVF010000001.1"/>
</dbReference>
<proteinExistence type="predicted"/>
<comment type="caution">
    <text evidence="4">The sequence shown here is derived from an EMBL/GenBank/DDBJ whole genome shotgun (WGS) entry which is preliminary data.</text>
</comment>
<dbReference type="PANTHER" id="PTHR34512:SF30">
    <property type="entry name" value="OUTER MEMBRANE PROTEIN ASSEMBLY FACTOR BAMB"/>
    <property type="match status" value="1"/>
</dbReference>
<dbReference type="Gene3D" id="2.130.10.10">
    <property type="entry name" value="YVTN repeat-like/Quinoprotein amine dehydrogenase"/>
    <property type="match status" value="1"/>
</dbReference>
<dbReference type="InterPro" id="IPR011047">
    <property type="entry name" value="Quinoprotein_ADH-like_sf"/>
</dbReference>
<dbReference type="SUPFAM" id="SSF50998">
    <property type="entry name" value="Quinoprotein alcohol dehydrogenase-like"/>
    <property type="match status" value="2"/>
</dbReference>
<feature type="domain" description="Pyrrolo-quinoline quinone repeat" evidence="3">
    <location>
        <begin position="400"/>
        <end position="498"/>
    </location>
</feature>
<keyword evidence="2" id="KW-0472">Membrane</keyword>
<dbReference type="EMBL" id="JAFBBO010000001">
    <property type="protein sequence ID" value="MBM7480867.1"/>
    <property type="molecule type" value="Genomic_DNA"/>
</dbReference>
<keyword evidence="2" id="KW-0812">Transmembrane</keyword>
<evidence type="ECO:0000259" key="3">
    <source>
        <dbReference type="Pfam" id="PF13360"/>
    </source>
</evidence>
<dbReference type="InterPro" id="IPR015943">
    <property type="entry name" value="WD40/YVTN_repeat-like_dom_sf"/>
</dbReference>